<protein>
    <recommendedName>
        <fullName evidence="2">Transcriptional regulator SutA RNAP-binding domain-containing protein</fullName>
    </recommendedName>
</protein>
<dbReference type="Pfam" id="PF20661">
    <property type="entry name" value="SutA-RBD"/>
    <property type="match status" value="1"/>
</dbReference>
<comment type="caution">
    <text evidence="3">The sequence shown here is derived from an EMBL/GenBank/DDBJ whole genome shotgun (WGS) entry which is preliminary data.</text>
</comment>
<name>A0A0F9VYD9_9ZZZZ</name>
<feature type="region of interest" description="Disordered" evidence="1">
    <location>
        <begin position="51"/>
        <end position="87"/>
    </location>
</feature>
<feature type="region of interest" description="Disordered" evidence="1">
    <location>
        <begin position="1"/>
        <end position="37"/>
    </location>
</feature>
<organism evidence="3">
    <name type="scientific">marine sediment metagenome</name>
    <dbReference type="NCBI Taxonomy" id="412755"/>
    <lineage>
        <taxon>unclassified sequences</taxon>
        <taxon>metagenomes</taxon>
        <taxon>ecological metagenomes</taxon>
    </lineage>
</organism>
<sequence>MTAKTTETTEPKAPAAAKTTAPKTTAAKRKADAAVATSKSIDNQIEAFLSSGGEIQKIPNGKSGQTYSSPRAGKPAAKPAVAAKAAE</sequence>
<feature type="compositionally biased region" description="Low complexity" evidence="1">
    <location>
        <begin position="70"/>
        <end position="87"/>
    </location>
</feature>
<accession>A0A0F9VYD9</accession>
<dbReference type="EMBL" id="LAZR01000263">
    <property type="protein sequence ID" value="KKN78421.1"/>
    <property type="molecule type" value="Genomic_DNA"/>
</dbReference>
<feature type="domain" description="Transcriptional regulator SutA RNAP-binding" evidence="2">
    <location>
        <begin position="33"/>
        <end position="66"/>
    </location>
</feature>
<evidence type="ECO:0000256" key="1">
    <source>
        <dbReference type="SAM" id="MobiDB-lite"/>
    </source>
</evidence>
<dbReference type="InterPro" id="IPR049191">
    <property type="entry name" value="SutA_RBD"/>
</dbReference>
<proteinExistence type="predicted"/>
<dbReference type="AlphaFoldDB" id="A0A0F9VYD9"/>
<reference evidence="3" key="1">
    <citation type="journal article" date="2015" name="Nature">
        <title>Complex archaea that bridge the gap between prokaryotes and eukaryotes.</title>
        <authorList>
            <person name="Spang A."/>
            <person name="Saw J.H."/>
            <person name="Jorgensen S.L."/>
            <person name="Zaremba-Niedzwiedzka K."/>
            <person name="Martijn J."/>
            <person name="Lind A.E."/>
            <person name="van Eijk R."/>
            <person name="Schleper C."/>
            <person name="Guy L."/>
            <person name="Ettema T.J."/>
        </authorList>
    </citation>
    <scope>NUCLEOTIDE SEQUENCE</scope>
</reference>
<gene>
    <name evidence="3" type="ORF">LCGC14_0350690</name>
</gene>
<evidence type="ECO:0000259" key="2">
    <source>
        <dbReference type="Pfam" id="PF20661"/>
    </source>
</evidence>
<feature type="compositionally biased region" description="Low complexity" evidence="1">
    <location>
        <begin position="1"/>
        <end position="25"/>
    </location>
</feature>
<evidence type="ECO:0000313" key="3">
    <source>
        <dbReference type="EMBL" id="KKN78421.1"/>
    </source>
</evidence>